<dbReference type="PANTHER" id="PTHR43591">
    <property type="entry name" value="METHYLTRANSFERASE"/>
    <property type="match status" value="1"/>
</dbReference>
<proteinExistence type="predicted"/>
<dbReference type="Gene3D" id="3.40.50.150">
    <property type="entry name" value="Vaccinia Virus protein VP39"/>
    <property type="match status" value="1"/>
</dbReference>
<dbReference type="SUPFAM" id="SSF53335">
    <property type="entry name" value="S-adenosyl-L-methionine-dependent methyltransferases"/>
    <property type="match status" value="1"/>
</dbReference>
<feature type="domain" description="Methyltransferase type 11" evidence="2">
    <location>
        <begin position="80"/>
        <end position="175"/>
    </location>
</feature>
<dbReference type="EMBL" id="RHPJ01000003">
    <property type="protein sequence ID" value="TGO04543.1"/>
    <property type="molecule type" value="Genomic_DNA"/>
</dbReference>
<evidence type="ECO:0000256" key="1">
    <source>
        <dbReference type="SAM" id="MobiDB-lite"/>
    </source>
</evidence>
<gene>
    <name evidence="3" type="ORF">SERN_2136</name>
</gene>
<dbReference type="AlphaFoldDB" id="A0A4Z1E207"/>
<dbReference type="CDD" id="cd02440">
    <property type="entry name" value="AdoMet_MTases"/>
    <property type="match status" value="1"/>
</dbReference>
<organism evidence="3 4">
    <name type="scientific">Serinibacter arcticus</name>
    <dbReference type="NCBI Taxonomy" id="1655435"/>
    <lineage>
        <taxon>Bacteria</taxon>
        <taxon>Bacillati</taxon>
        <taxon>Actinomycetota</taxon>
        <taxon>Actinomycetes</taxon>
        <taxon>Micrococcales</taxon>
        <taxon>Beutenbergiaceae</taxon>
        <taxon>Serinibacter</taxon>
    </lineage>
</organism>
<dbReference type="Proteomes" id="UP000297318">
    <property type="component" value="Unassembled WGS sequence"/>
</dbReference>
<dbReference type="RefSeq" id="WP_135850123.1">
    <property type="nucleotide sequence ID" value="NZ_RHPJ01000003.1"/>
</dbReference>
<dbReference type="PANTHER" id="PTHR43591:SF24">
    <property type="entry name" value="2-METHOXY-6-POLYPRENYL-1,4-BENZOQUINOL METHYLASE, MITOCHONDRIAL"/>
    <property type="match status" value="1"/>
</dbReference>
<comment type="caution">
    <text evidence="3">The sequence shown here is derived from an EMBL/GenBank/DDBJ whole genome shotgun (WGS) entry which is preliminary data.</text>
</comment>
<reference evidence="3 4" key="1">
    <citation type="submission" date="2018-11" db="EMBL/GenBank/DDBJ databases">
        <title>Complete genome sequencing of the Actinobacteria Serinibacter sp. K3-2.</title>
        <authorList>
            <person name="Rakitin A.L."/>
            <person name="Beletsky A.V."/>
            <person name="Mardanov A.V."/>
            <person name="Ravin N.V."/>
            <person name="Gromova A.S."/>
            <person name="Filippova S.N."/>
            <person name="Gal'Chenko V.F."/>
        </authorList>
    </citation>
    <scope>NUCLEOTIDE SEQUENCE [LARGE SCALE GENOMIC DNA]</scope>
    <source>
        <strain evidence="3 4">K3-2</strain>
    </source>
</reference>
<evidence type="ECO:0000313" key="4">
    <source>
        <dbReference type="Proteomes" id="UP000297318"/>
    </source>
</evidence>
<keyword evidence="4" id="KW-1185">Reference proteome</keyword>
<keyword evidence="3" id="KW-0489">Methyltransferase</keyword>
<sequence>MTNDRWPTGEPPLPSLAEAGYGPAHHDGSATARRWWDAEAADYLAEHAGALGDVSFTWGPEGLTEADAGALGDLTGARVLEVGAGSAPCARWLHREGVDVVATDLSHAMLRAGLEANRRTGVAVPLVQADALALPFAAGSFDVVFTSYGVVPFVADAAALHREIARVLRPGGRWAFSTTHPVRWAFPDDPGPGGLTATRSYFDADPYRELDADGGVVYAEYHRTLAQHVADVTAAGLRITRLVEPTWQPGRETWGGWSELRARHLPGTLLLVTEREG</sequence>
<dbReference type="Pfam" id="PF08241">
    <property type="entry name" value="Methyltransf_11"/>
    <property type="match status" value="1"/>
</dbReference>
<evidence type="ECO:0000313" key="3">
    <source>
        <dbReference type="EMBL" id="TGO04543.1"/>
    </source>
</evidence>
<keyword evidence="3" id="KW-0808">Transferase</keyword>
<dbReference type="InterPro" id="IPR013216">
    <property type="entry name" value="Methyltransf_11"/>
</dbReference>
<accession>A0A4Z1E207</accession>
<dbReference type="InterPro" id="IPR029063">
    <property type="entry name" value="SAM-dependent_MTases_sf"/>
</dbReference>
<protein>
    <submittedName>
        <fullName evidence="3">SAM-dependent methyltransferase</fullName>
    </submittedName>
</protein>
<name>A0A4Z1E207_9MICO</name>
<evidence type="ECO:0000259" key="2">
    <source>
        <dbReference type="Pfam" id="PF08241"/>
    </source>
</evidence>
<dbReference type="GO" id="GO:0032259">
    <property type="term" value="P:methylation"/>
    <property type="evidence" value="ECO:0007669"/>
    <property type="project" value="UniProtKB-KW"/>
</dbReference>
<dbReference type="GO" id="GO:0008757">
    <property type="term" value="F:S-adenosylmethionine-dependent methyltransferase activity"/>
    <property type="evidence" value="ECO:0007669"/>
    <property type="project" value="InterPro"/>
</dbReference>
<feature type="region of interest" description="Disordered" evidence="1">
    <location>
        <begin position="1"/>
        <end position="25"/>
    </location>
</feature>
<dbReference type="OrthoDB" id="5566900at2"/>